<keyword evidence="3" id="KW-1185">Reference proteome</keyword>
<organism evidence="2 3">
    <name type="scientific">Rhodofomes roseus</name>
    <dbReference type="NCBI Taxonomy" id="34475"/>
    <lineage>
        <taxon>Eukaryota</taxon>
        <taxon>Fungi</taxon>
        <taxon>Dikarya</taxon>
        <taxon>Basidiomycota</taxon>
        <taxon>Agaricomycotina</taxon>
        <taxon>Agaricomycetes</taxon>
        <taxon>Polyporales</taxon>
        <taxon>Rhodofomes</taxon>
    </lineage>
</organism>
<dbReference type="GeneID" id="72002496"/>
<keyword evidence="1" id="KW-0472">Membrane</keyword>
<dbReference type="InterPro" id="IPR011047">
    <property type="entry name" value="Quinoprotein_ADH-like_sf"/>
</dbReference>
<evidence type="ECO:0000313" key="2">
    <source>
        <dbReference type="EMBL" id="KAH9831925.1"/>
    </source>
</evidence>
<name>A0ABQ8K4N9_9APHY</name>
<dbReference type="SUPFAM" id="SSF50998">
    <property type="entry name" value="Quinoprotein alcohol dehydrogenase-like"/>
    <property type="match status" value="1"/>
</dbReference>
<proteinExistence type="predicted"/>
<protein>
    <recommendedName>
        <fullName evidence="4">WD40 repeat protein</fullName>
    </recommendedName>
</protein>
<gene>
    <name evidence="2" type="ORF">C8Q71DRAFT_726464</name>
</gene>
<sequence>MQTGFELFTVKSLTELEPMFPLNQDVSTGHVVPVGFIHGGNAVVGGTSDGQMYVWDIFSRRKQQLSFDGPVRVLAVAGRYDDNSDTFFIATGVFNRGSPSPIVIWKAQEFCDAQGKPAGRNIVFTIVWWSVTLLFAIFAILFSVELFHAVVL</sequence>
<dbReference type="EMBL" id="JADCUA010000023">
    <property type="protein sequence ID" value="KAH9831925.1"/>
    <property type="molecule type" value="Genomic_DNA"/>
</dbReference>
<keyword evidence="1" id="KW-1133">Transmembrane helix</keyword>
<evidence type="ECO:0000313" key="3">
    <source>
        <dbReference type="Proteomes" id="UP000814176"/>
    </source>
</evidence>
<dbReference type="RefSeq" id="XP_047774971.1">
    <property type="nucleotide sequence ID" value="XM_047921764.1"/>
</dbReference>
<comment type="caution">
    <text evidence="2">The sequence shown here is derived from an EMBL/GenBank/DDBJ whole genome shotgun (WGS) entry which is preliminary data.</text>
</comment>
<evidence type="ECO:0000256" key="1">
    <source>
        <dbReference type="SAM" id="Phobius"/>
    </source>
</evidence>
<dbReference type="PROSITE" id="PS00678">
    <property type="entry name" value="WD_REPEATS_1"/>
    <property type="match status" value="1"/>
</dbReference>
<dbReference type="Proteomes" id="UP000814176">
    <property type="component" value="Unassembled WGS sequence"/>
</dbReference>
<accession>A0ABQ8K4N9</accession>
<reference evidence="2 3" key="1">
    <citation type="journal article" date="2021" name="Environ. Microbiol.">
        <title>Gene family expansions and transcriptome signatures uncover fungal adaptations to wood decay.</title>
        <authorList>
            <person name="Hage H."/>
            <person name="Miyauchi S."/>
            <person name="Viragh M."/>
            <person name="Drula E."/>
            <person name="Min B."/>
            <person name="Chaduli D."/>
            <person name="Navarro D."/>
            <person name="Favel A."/>
            <person name="Norest M."/>
            <person name="Lesage-Meessen L."/>
            <person name="Balint B."/>
            <person name="Merenyi Z."/>
            <person name="de Eugenio L."/>
            <person name="Morin E."/>
            <person name="Martinez A.T."/>
            <person name="Baldrian P."/>
            <person name="Stursova M."/>
            <person name="Martinez M.J."/>
            <person name="Novotny C."/>
            <person name="Magnuson J.K."/>
            <person name="Spatafora J.W."/>
            <person name="Maurice S."/>
            <person name="Pangilinan J."/>
            <person name="Andreopoulos W."/>
            <person name="LaButti K."/>
            <person name="Hundley H."/>
            <person name="Na H."/>
            <person name="Kuo A."/>
            <person name="Barry K."/>
            <person name="Lipzen A."/>
            <person name="Henrissat B."/>
            <person name="Riley R."/>
            <person name="Ahrendt S."/>
            <person name="Nagy L.G."/>
            <person name="Grigoriev I.V."/>
            <person name="Martin F."/>
            <person name="Rosso M.N."/>
        </authorList>
    </citation>
    <scope>NUCLEOTIDE SEQUENCE [LARGE SCALE GENOMIC DNA]</scope>
    <source>
        <strain evidence="2 3">CIRM-BRFM 1785</strain>
    </source>
</reference>
<feature type="transmembrane region" description="Helical" evidence="1">
    <location>
        <begin position="122"/>
        <end position="144"/>
    </location>
</feature>
<dbReference type="InterPro" id="IPR019775">
    <property type="entry name" value="WD40_repeat_CS"/>
</dbReference>
<evidence type="ECO:0008006" key="4">
    <source>
        <dbReference type="Google" id="ProtNLM"/>
    </source>
</evidence>
<keyword evidence="1" id="KW-0812">Transmembrane</keyword>